<dbReference type="InterPro" id="IPR021496">
    <property type="entry name" value="DUF3150"/>
</dbReference>
<dbReference type="RefSeq" id="WP_268905159.1">
    <property type="nucleotide sequence ID" value="NZ_JAPTGG010000013.1"/>
</dbReference>
<proteinExistence type="predicted"/>
<accession>A0A9J6RQA5</accession>
<dbReference type="Pfam" id="PF11348">
    <property type="entry name" value="DUF3150"/>
    <property type="match status" value="1"/>
</dbReference>
<evidence type="ECO:0000313" key="2">
    <source>
        <dbReference type="Proteomes" id="UP001069090"/>
    </source>
</evidence>
<evidence type="ECO:0000313" key="1">
    <source>
        <dbReference type="EMBL" id="MCZ0866473.1"/>
    </source>
</evidence>
<dbReference type="AlphaFoldDB" id="A0A9J6RQA5"/>
<name>A0A9J6RQA5_9GAMM</name>
<gene>
    <name evidence="1" type="ORF">O0V09_14775</name>
</gene>
<reference evidence="1 2" key="1">
    <citation type="submission" date="2022-12" db="EMBL/GenBank/DDBJ databases">
        <title>Dasania phycosphaerae sp. nov., isolated from particulate material of the south coast of Korea.</title>
        <authorList>
            <person name="Jiang Y."/>
        </authorList>
    </citation>
    <scope>NUCLEOTIDE SEQUENCE [LARGE SCALE GENOMIC DNA]</scope>
    <source>
        <strain evidence="1 2">GY-19</strain>
    </source>
</reference>
<dbReference type="EMBL" id="JAPTGG010000013">
    <property type="protein sequence ID" value="MCZ0866473.1"/>
    <property type="molecule type" value="Genomic_DNA"/>
</dbReference>
<organism evidence="1 2">
    <name type="scientific">Dasania phycosphaerae</name>
    <dbReference type="NCBI Taxonomy" id="2950436"/>
    <lineage>
        <taxon>Bacteria</taxon>
        <taxon>Pseudomonadati</taxon>
        <taxon>Pseudomonadota</taxon>
        <taxon>Gammaproteobacteria</taxon>
        <taxon>Cellvibrionales</taxon>
        <taxon>Spongiibacteraceae</taxon>
        <taxon>Dasania</taxon>
    </lineage>
</organism>
<protein>
    <submittedName>
        <fullName evidence="1">DUF3150 domain-containing protein</fullName>
    </submittedName>
</protein>
<comment type="caution">
    <text evidence="1">The sequence shown here is derived from an EMBL/GenBank/DDBJ whole genome shotgun (WGS) entry which is preliminary data.</text>
</comment>
<keyword evidence="2" id="KW-1185">Reference proteome</keyword>
<sequence>MEFIRGTTLVHLKMRCWGGEKKASRDSDIHLGADGKMPPEKLLDLGRKKIFPPKALDPLMSKRKAAERACLAEGTRFMGGFAVPDDVVEGLLAKLEDIKEMFYSELQVFLADFDRNKEAWIAENDEFAHIIRDQVPDRETVSKSFEFSIKLYKLQPLEGFEPDENEVANQILHEVGLTCKQMSDRMLDRKRSISGKNLSEQLDPLIKKLDTLSFGNGRILKVLNEFFALQKAIPMEMIDQDHPTFGQVLTFLSMCSDSDKLERIIDGQFSVSKLIEGMKRSVTVSSSSGPEPTIPKSTQPAAVTTHTITAGAYF</sequence>
<dbReference type="Proteomes" id="UP001069090">
    <property type="component" value="Unassembled WGS sequence"/>
</dbReference>